<comment type="similarity">
    <text evidence="5">Belongs to the ABC-2 integral membrane protein family.</text>
</comment>
<dbReference type="PRINTS" id="PR00164">
    <property type="entry name" value="ABC2TRNSPORT"/>
</dbReference>
<gene>
    <name evidence="7" type="ORF">QE109_15525</name>
</gene>
<dbReference type="InterPro" id="IPR000412">
    <property type="entry name" value="ABC_2_transport"/>
</dbReference>
<reference evidence="7 8" key="1">
    <citation type="submission" date="2023-04" db="EMBL/GenBank/DDBJ databases">
        <title>Fusibacter bizertensis strain WBS, isolated from littoral bottom sediments of the Arctic seas - biochemical and genomic analysis.</title>
        <authorList>
            <person name="Brioukhanov A.L."/>
        </authorList>
    </citation>
    <scope>NUCLEOTIDE SEQUENCE [LARGE SCALE GENOMIC DNA]</scope>
    <source>
        <strain evidence="7 8">WBS</strain>
    </source>
</reference>
<comment type="caution">
    <text evidence="7">The sequence shown here is derived from an EMBL/GenBank/DDBJ whole genome shotgun (WGS) entry which is preliminary data.</text>
</comment>
<dbReference type="Proteomes" id="UP001158045">
    <property type="component" value="Unassembled WGS sequence"/>
</dbReference>
<evidence type="ECO:0000313" key="8">
    <source>
        <dbReference type="Proteomes" id="UP001158045"/>
    </source>
</evidence>
<evidence type="ECO:0000313" key="7">
    <source>
        <dbReference type="EMBL" id="MDH8679569.1"/>
    </source>
</evidence>
<evidence type="ECO:0000256" key="1">
    <source>
        <dbReference type="ARBA" id="ARBA00004141"/>
    </source>
</evidence>
<feature type="transmembrane region" description="Helical" evidence="5">
    <location>
        <begin position="114"/>
        <end position="140"/>
    </location>
</feature>
<evidence type="ECO:0000256" key="2">
    <source>
        <dbReference type="ARBA" id="ARBA00022692"/>
    </source>
</evidence>
<dbReference type="EMBL" id="JARYZI010000013">
    <property type="protein sequence ID" value="MDH8679569.1"/>
    <property type="molecule type" value="Genomic_DNA"/>
</dbReference>
<keyword evidence="2 5" id="KW-0812">Transmembrane</keyword>
<evidence type="ECO:0000256" key="3">
    <source>
        <dbReference type="ARBA" id="ARBA00022989"/>
    </source>
</evidence>
<keyword evidence="8" id="KW-1185">Reference proteome</keyword>
<feature type="transmembrane region" description="Helical" evidence="5">
    <location>
        <begin position="239"/>
        <end position="260"/>
    </location>
</feature>
<evidence type="ECO:0000256" key="5">
    <source>
        <dbReference type="RuleBase" id="RU361157"/>
    </source>
</evidence>
<organism evidence="7 8">
    <name type="scientific">Fusibacter bizertensis</name>
    <dbReference type="NCBI Taxonomy" id="1488331"/>
    <lineage>
        <taxon>Bacteria</taxon>
        <taxon>Bacillati</taxon>
        <taxon>Bacillota</taxon>
        <taxon>Clostridia</taxon>
        <taxon>Eubacteriales</taxon>
        <taxon>Eubacteriales Family XII. Incertae Sedis</taxon>
        <taxon>Fusibacter</taxon>
    </lineage>
</organism>
<evidence type="ECO:0000256" key="4">
    <source>
        <dbReference type="ARBA" id="ARBA00023136"/>
    </source>
</evidence>
<evidence type="ECO:0000259" key="6">
    <source>
        <dbReference type="PROSITE" id="PS51012"/>
    </source>
</evidence>
<keyword evidence="5" id="KW-0813">Transport</keyword>
<keyword evidence="5" id="KW-1003">Cell membrane</keyword>
<dbReference type="PANTHER" id="PTHR43229:SF2">
    <property type="entry name" value="NODULATION PROTEIN J"/>
    <property type="match status" value="1"/>
</dbReference>
<feature type="transmembrane region" description="Helical" evidence="5">
    <location>
        <begin position="182"/>
        <end position="201"/>
    </location>
</feature>
<keyword evidence="4 5" id="KW-0472">Membrane</keyword>
<protein>
    <recommendedName>
        <fullName evidence="5">Transport permease protein</fullName>
    </recommendedName>
</protein>
<proteinExistence type="inferred from homology"/>
<feature type="transmembrane region" description="Helical" evidence="5">
    <location>
        <begin position="152"/>
        <end position="175"/>
    </location>
</feature>
<keyword evidence="3 5" id="KW-1133">Transmembrane helix</keyword>
<feature type="domain" description="ABC transmembrane type-2" evidence="6">
    <location>
        <begin position="38"/>
        <end position="269"/>
    </location>
</feature>
<dbReference type="PIRSF" id="PIRSF006648">
    <property type="entry name" value="DrrB"/>
    <property type="match status" value="1"/>
</dbReference>
<feature type="transmembrane region" description="Helical" evidence="5">
    <location>
        <begin position="40"/>
        <end position="64"/>
    </location>
</feature>
<dbReference type="RefSeq" id="WP_281095466.1">
    <property type="nucleotide sequence ID" value="NZ_JARYZI010000013.1"/>
</dbReference>
<dbReference type="Pfam" id="PF01061">
    <property type="entry name" value="ABC2_membrane"/>
    <property type="match status" value="1"/>
</dbReference>
<dbReference type="PANTHER" id="PTHR43229">
    <property type="entry name" value="NODULATION PROTEIN J"/>
    <property type="match status" value="1"/>
</dbReference>
<sequence>MTKNSTILRVAWADPFKRLIRKATLSYKGLFGVMNWQQYLMVNLGSPIMQMLCFTLVANYVYGYTDLSKWLIGNALVMTYFNAVFGVGSQLSAERNSGTLKLLIASPSDRIGIFLPRAILHIFDGLFAVILGFVVGAIFLGFTLPLVTWPAFLLALLVASFSAMAFGLIISCLGLLSRDLNLILNIASMSMLGLTGANFPIERMPVWLQTISHAMPLTRSIELCRALQAGEVLSAHMNLLYGEVLVGMALMFVGVLLFSFMEKIAVKRGALEMF</sequence>
<comment type="subcellular location">
    <subcellularLocation>
        <location evidence="5">Cell membrane</location>
        <topology evidence="5">Multi-pass membrane protein</topology>
    </subcellularLocation>
    <subcellularLocation>
        <location evidence="1">Membrane</location>
        <topology evidence="1">Multi-pass membrane protein</topology>
    </subcellularLocation>
</comment>
<dbReference type="PROSITE" id="PS51012">
    <property type="entry name" value="ABC_TM2"/>
    <property type="match status" value="1"/>
</dbReference>
<dbReference type="InterPro" id="IPR047817">
    <property type="entry name" value="ABC2_TM_bact-type"/>
</dbReference>
<name>A0ABT6NGM0_9FIRM</name>
<feature type="transmembrane region" description="Helical" evidence="5">
    <location>
        <begin position="70"/>
        <end position="93"/>
    </location>
</feature>
<dbReference type="InterPro" id="IPR013525">
    <property type="entry name" value="ABC2_TM"/>
</dbReference>
<accession>A0ABT6NGM0</accession>
<dbReference type="InterPro" id="IPR051784">
    <property type="entry name" value="Nod_factor_ABC_transporter"/>
</dbReference>